<dbReference type="InterPro" id="IPR007331">
    <property type="entry name" value="Htaa"/>
</dbReference>
<dbReference type="RefSeq" id="WP_123664608.1">
    <property type="nucleotide sequence ID" value="NZ_RJKE01000001.1"/>
</dbReference>
<evidence type="ECO:0000313" key="3">
    <source>
        <dbReference type="Proteomes" id="UP000272400"/>
    </source>
</evidence>
<protein>
    <submittedName>
        <fullName evidence="2">Htaa protein</fullName>
    </submittedName>
</protein>
<reference evidence="2 3" key="1">
    <citation type="submission" date="2018-11" db="EMBL/GenBank/DDBJ databases">
        <title>Sequencing the genomes of 1000 actinobacteria strains.</title>
        <authorList>
            <person name="Klenk H.-P."/>
        </authorList>
    </citation>
    <scope>NUCLEOTIDE SEQUENCE [LARGE SCALE GENOMIC DNA]</scope>
    <source>
        <strain evidence="2 3">DSM 44254</strain>
    </source>
</reference>
<gene>
    <name evidence="2" type="ORF">EDD29_2594</name>
</gene>
<evidence type="ECO:0000259" key="1">
    <source>
        <dbReference type="Pfam" id="PF04213"/>
    </source>
</evidence>
<dbReference type="Proteomes" id="UP000272400">
    <property type="component" value="Unassembled WGS sequence"/>
</dbReference>
<dbReference type="EMBL" id="RJKE01000001">
    <property type="protein sequence ID" value="ROO85059.1"/>
    <property type="molecule type" value="Genomic_DNA"/>
</dbReference>
<dbReference type="AlphaFoldDB" id="A0A3N1CUS2"/>
<dbReference type="OrthoDB" id="7210788at2"/>
<dbReference type="Pfam" id="PF04213">
    <property type="entry name" value="HtaA"/>
    <property type="match status" value="1"/>
</dbReference>
<accession>A0A3N1CUS2</accession>
<sequence length="151" mass="15753">MSGNAGGGLVWGLKASFLRYVTSAEGEIKVSDGADIAGSETEFLFPSGDEKGRFTGQVDFDAHGGMLKVTIADPWVEVAEDGKATLSVVNPAKLKTDRSQRITIADLGEIVPQGDGTAQASAALTMHGVWLLGNVYGPGDELDPVTFPWAG</sequence>
<comment type="caution">
    <text evidence="2">The sequence shown here is derived from an EMBL/GenBank/DDBJ whole genome shotgun (WGS) entry which is preliminary data.</text>
</comment>
<evidence type="ECO:0000313" key="2">
    <source>
        <dbReference type="EMBL" id="ROO85059.1"/>
    </source>
</evidence>
<organism evidence="2 3">
    <name type="scientific">Actinocorallia herbida</name>
    <dbReference type="NCBI Taxonomy" id="58109"/>
    <lineage>
        <taxon>Bacteria</taxon>
        <taxon>Bacillati</taxon>
        <taxon>Actinomycetota</taxon>
        <taxon>Actinomycetes</taxon>
        <taxon>Streptosporangiales</taxon>
        <taxon>Thermomonosporaceae</taxon>
        <taxon>Actinocorallia</taxon>
    </lineage>
</organism>
<keyword evidence="3" id="KW-1185">Reference proteome</keyword>
<name>A0A3N1CUS2_9ACTN</name>
<feature type="domain" description="Htaa" evidence="1">
    <location>
        <begin position="7"/>
        <end position="147"/>
    </location>
</feature>
<proteinExistence type="predicted"/>